<protein>
    <submittedName>
        <fullName evidence="2">Uncharacterized protein</fullName>
    </submittedName>
</protein>
<proteinExistence type="predicted"/>
<dbReference type="AlphaFoldDB" id="A0A8S1ED79"/>
<sequence>MQITVFTVLLAIVIKGSSQISIENVYSNLIGRDSIDQADTFSFFVPKPLGYKGSDPIWPRSYFYGGDIFVDENGATFPLRPQPRRINQMFRSPTENYYERHVKSYSSEEREVHSTKLQKLLRRFTARRS</sequence>
<comment type="caution">
    <text evidence="2">The sequence shown here is derived from an EMBL/GenBank/DDBJ whole genome shotgun (WGS) entry which is preliminary data.</text>
</comment>
<evidence type="ECO:0000313" key="2">
    <source>
        <dbReference type="EMBL" id="CAB3399284.1"/>
    </source>
</evidence>
<dbReference type="EMBL" id="CADEPM010000002">
    <property type="protein sequence ID" value="CAB3399284.1"/>
    <property type="molecule type" value="Genomic_DNA"/>
</dbReference>
<dbReference type="PANTHER" id="PTHR39352">
    <property type="entry name" value="PROTEIN CBG14251"/>
    <property type="match status" value="1"/>
</dbReference>
<reference evidence="2 3" key="1">
    <citation type="submission" date="2020-04" db="EMBL/GenBank/DDBJ databases">
        <authorList>
            <person name="Laetsch R D."/>
            <person name="Stevens L."/>
            <person name="Kumar S."/>
            <person name="Blaxter L. M."/>
        </authorList>
    </citation>
    <scope>NUCLEOTIDE SEQUENCE [LARGE SCALE GENOMIC DNA]</scope>
</reference>
<accession>A0A8S1ED79</accession>
<feature type="chain" id="PRO_5035948289" evidence="1">
    <location>
        <begin position="19"/>
        <end position="129"/>
    </location>
</feature>
<dbReference type="OrthoDB" id="5816151at2759"/>
<keyword evidence="3" id="KW-1185">Reference proteome</keyword>
<organism evidence="2 3">
    <name type="scientific">Caenorhabditis bovis</name>
    <dbReference type="NCBI Taxonomy" id="2654633"/>
    <lineage>
        <taxon>Eukaryota</taxon>
        <taxon>Metazoa</taxon>
        <taxon>Ecdysozoa</taxon>
        <taxon>Nematoda</taxon>
        <taxon>Chromadorea</taxon>
        <taxon>Rhabditida</taxon>
        <taxon>Rhabditina</taxon>
        <taxon>Rhabditomorpha</taxon>
        <taxon>Rhabditoidea</taxon>
        <taxon>Rhabditidae</taxon>
        <taxon>Peloderinae</taxon>
        <taxon>Caenorhabditis</taxon>
    </lineage>
</organism>
<gene>
    <name evidence="2" type="ORF">CBOVIS_LOCUS2434</name>
</gene>
<dbReference type="PANTHER" id="PTHR39352:SF1">
    <property type="entry name" value="NEUROPEPTIDE-LIKE PROTEIN"/>
    <property type="match status" value="1"/>
</dbReference>
<evidence type="ECO:0000313" key="3">
    <source>
        <dbReference type="Proteomes" id="UP000494206"/>
    </source>
</evidence>
<keyword evidence="1" id="KW-0732">Signal</keyword>
<feature type="signal peptide" evidence="1">
    <location>
        <begin position="1"/>
        <end position="18"/>
    </location>
</feature>
<dbReference type="Proteomes" id="UP000494206">
    <property type="component" value="Unassembled WGS sequence"/>
</dbReference>
<evidence type="ECO:0000256" key="1">
    <source>
        <dbReference type="SAM" id="SignalP"/>
    </source>
</evidence>
<name>A0A8S1ED79_9PELO</name>